<dbReference type="SUPFAM" id="SSF81383">
    <property type="entry name" value="F-box domain"/>
    <property type="match status" value="1"/>
</dbReference>
<comment type="caution">
    <text evidence="1">The sequence shown here is derived from an EMBL/GenBank/DDBJ whole genome shotgun (WGS) entry which is preliminary data.</text>
</comment>
<organism evidence="1 2">
    <name type="scientific">Stylosanthes scabra</name>
    <dbReference type="NCBI Taxonomy" id="79078"/>
    <lineage>
        <taxon>Eukaryota</taxon>
        <taxon>Viridiplantae</taxon>
        <taxon>Streptophyta</taxon>
        <taxon>Embryophyta</taxon>
        <taxon>Tracheophyta</taxon>
        <taxon>Spermatophyta</taxon>
        <taxon>Magnoliopsida</taxon>
        <taxon>eudicotyledons</taxon>
        <taxon>Gunneridae</taxon>
        <taxon>Pentapetalae</taxon>
        <taxon>rosids</taxon>
        <taxon>fabids</taxon>
        <taxon>Fabales</taxon>
        <taxon>Fabaceae</taxon>
        <taxon>Papilionoideae</taxon>
        <taxon>50 kb inversion clade</taxon>
        <taxon>dalbergioids sensu lato</taxon>
        <taxon>Dalbergieae</taxon>
        <taxon>Pterocarpus clade</taxon>
        <taxon>Stylosanthes</taxon>
    </lineage>
</organism>
<protein>
    <recommendedName>
        <fullName evidence="3">F-box domain-containing protein</fullName>
    </recommendedName>
</protein>
<evidence type="ECO:0008006" key="3">
    <source>
        <dbReference type="Google" id="ProtNLM"/>
    </source>
</evidence>
<accession>A0ABU6X9S9</accession>
<proteinExistence type="predicted"/>
<gene>
    <name evidence="1" type="ORF">PIB30_019146</name>
</gene>
<evidence type="ECO:0000313" key="2">
    <source>
        <dbReference type="Proteomes" id="UP001341840"/>
    </source>
</evidence>
<name>A0ABU6X9S9_9FABA</name>
<dbReference type="EMBL" id="JASCZI010211507">
    <property type="protein sequence ID" value="MED6193413.1"/>
    <property type="molecule type" value="Genomic_DNA"/>
</dbReference>
<reference evidence="1 2" key="1">
    <citation type="journal article" date="2023" name="Plants (Basel)">
        <title>Bridging the Gap: Combining Genomics and Transcriptomics Approaches to Understand Stylosanthes scabra, an Orphan Legume from the Brazilian Caatinga.</title>
        <authorList>
            <person name="Ferreira-Neto J.R.C."/>
            <person name="da Silva M.D."/>
            <person name="Binneck E."/>
            <person name="de Melo N.F."/>
            <person name="da Silva R.H."/>
            <person name="de Melo A.L.T.M."/>
            <person name="Pandolfi V."/>
            <person name="Bustamante F.O."/>
            <person name="Brasileiro-Vidal A.C."/>
            <person name="Benko-Iseppon A.M."/>
        </authorList>
    </citation>
    <scope>NUCLEOTIDE SEQUENCE [LARGE SCALE GENOMIC DNA]</scope>
    <source>
        <tissue evidence="1">Leaves</tissue>
    </source>
</reference>
<sequence length="301" mass="34147">MEGITQEIPSDVMKMFFARVDSKTFARCRTLSKYWCNALKDPFSISMHLSITYGNTILLHLRHPLLDFLLGTISLYDITLKKETIVAPPAPWRGFYLIGSVEGYILAKGSWSSRGNTPPNLDSVISIPVHIKDSIFCINHQGLGNRKTIFGLSLRTLIWSECVIPKELNNVFNSRLIAQKERLVYLSMDPNRPGSEANLTDLTICDGQIVRWGPTTHLRTHNFYYTPNIMINDDMIGIDRETMINPSTGNDQNRITRISFTKIDTPSGGEYRTGSISRNSIIRVVDSFIFQHRIDDTIGFI</sequence>
<dbReference type="InterPro" id="IPR036047">
    <property type="entry name" value="F-box-like_dom_sf"/>
</dbReference>
<evidence type="ECO:0000313" key="1">
    <source>
        <dbReference type="EMBL" id="MED6193413.1"/>
    </source>
</evidence>
<keyword evidence="2" id="KW-1185">Reference proteome</keyword>
<dbReference type="Proteomes" id="UP001341840">
    <property type="component" value="Unassembled WGS sequence"/>
</dbReference>